<evidence type="ECO:0000313" key="10">
    <source>
        <dbReference type="EMBL" id="MBE5038399.1"/>
    </source>
</evidence>
<dbReference type="InterPro" id="IPR036156">
    <property type="entry name" value="Beta-gal/glucu_dom_sf"/>
</dbReference>
<dbReference type="InterPro" id="IPR032312">
    <property type="entry name" value="LacZ_4"/>
</dbReference>
<dbReference type="InterPro" id="IPR004199">
    <property type="entry name" value="B-gal_small/dom_5"/>
</dbReference>
<dbReference type="Pfam" id="PF00703">
    <property type="entry name" value="Glyco_hydro_2"/>
    <property type="match status" value="1"/>
</dbReference>
<dbReference type="InterPro" id="IPR006102">
    <property type="entry name" value="Ig-like_GH2"/>
</dbReference>
<dbReference type="SUPFAM" id="SSF49303">
    <property type="entry name" value="beta-Galactosidase/glucuronidase domain"/>
    <property type="match status" value="2"/>
</dbReference>
<keyword evidence="5 8" id="KW-0378">Hydrolase</keyword>
<evidence type="ECO:0000256" key="1">
    <source>
        <dbReference type="ARBA" id="ARBA00001412"/>
    </source>
</evidence>
<dbReference type="Pfam" id="PF16353">
    <property type="entry name" value="LacZ_4"/>
    <property type="match status" value="1"/>
</dbReference>
<accession>A0ABR9R5H8</accession>
<feature type="domain" description="Beta galactosidase small chain/" evidence="9">
    <location>
        <begin position="711"/>
        <end position="973"/>
    </location>
</feature>
<dbReference type="InterPro" id="IPR017853">
    <property type="entry name" value="GH"/>
</dbReference>
<dbReference type="InterPro" id="IPR008979">
    <property type="entry name" value="Galactose-bd-like_sf"/>
</dbReference>
<dbReference type="SUPFAM" id="SSF51445">
    <property type="entry name" value="(Trans)glycosidases"/>
    <property type="match status" value="1"/>
</dbReference>
<dbReference type="RefSeq" id="WP_193502528.1">
    <property type="nucleotide sequence ID" value="NZ_JADCKC010000003.1"/>
</dbReference>
<dbReference type="InterPro" id="IPR006101">
    <property type="entry name" value="Glyco_hydro_2"/>
</dbReference>
<evidence type="ECO:0000256" key="5">
    <source>
        <dbReference type="ARBA" id="ARBA00022801"/>
    </source>
</evidence>
<dbReference type="InterPro" id="IPR014718">
    <property type="entry name" value="GH-type_carb-bd"/>
</dbReference>
<keyword evidence="6 8" id="KW-0326">Glycosidase</keyword>
<dbReference type="InterPro" id="IPR013783">
    <property type="entry name" value="Ig-like_fold"/>
</dbReference>
<organism evidence="10 11">
    <name type="scientific">Gemmiger gallinarum</name>
    <dbReference type="NCBI Taxonomy" id="2779354"/>
    <lineage>
        <taxon>Bacteria</taxon>
        <taxon>Bacillati</taxon>
        <taxon>Bacillota</taxon>
        <taxon>Clostridia</taxon>
        <taxon>Eubacteriales</taxon>
        <taxon>Gemmiger</taxon>
    </lineage>
</organism>
<evidence type="ECO:0000259" key="9">
    <source>
        <dbReference type="SMART" id="SM01038"/>
    </source>
</evidence>
<dbReference type="SMART" id="SM01038">
    <property type="entry name" value="Bgal_small_N"/>
    <property type="match status" value="1"/>
</dbReference>
<comment type="catalytic activity">
    <reaction evidence="1 8">
        <text>Hydrolysis of terminal non-reducing beta-D-galactose residues in beta-D-galactosides.</text>
        <dbReference type="EC" id="3.2.1.23"/>
    </reaction>
</comment>
<dbReference type="InterPro" id="IPR050347">
    <property type="entry name" value="Bact_Beta-galactosidase"/>
</dbReference>
<dbReference type="Gene3D" id="3.20.20.80">
    <property type="entry name" value="Glycosidases"/>
    <property type="match status" value="1"/>
</dbReference>
<name>A0ABR9R5H8_9FIRM</name>
<dbReference type="PANTHER" id="PTHR46323">
    <property type="entry name" value="BETA-GALACTOSIDASE"/>
    <property type="match status" value="1"/>
</dbReference>
<dbReference type="Pfam" id="PF02837">
    <property type="entry name" value="Glyco_hydro_2_N"/>
    <property type="match status" value="1"/>
</dbReference>
<comment type="similarity">
    <text evidence="2 8">Belongs to the glycosyl hydrolase 2 family.</text>
</comment>
<dbReference type="PROSITE" id="PS00608">
    <property type="entry name" value="GLYCOSYL_HYDROL_F2_2"/>
    <property type="match status" value="1"/>
</dbReference>
<dbReference type="Gene3D" id="2.70.98.10">
    <property type="match status" value="1"/>
</dbReference>
<proteinExistence type="inferred from homology"/>
<dbReference type="PROSITE" id="PS00719">
    <property type="entry name" value="GLYCOSYL_HYDROL_F2_1"/>
    <property type="match status" value="1"/>
</dbReference>
<dbReference type="PRINTS" id="PR00132">
    <property type="entry name" value="GLHYDRLASE2"/>
</dbReference>
<dbReference type="InterPro" id="IPR006103">
    <property type="entry name" value="Glyco_hydro_2_cat"/>
</dbReference>
<dbReference type="EMBL" id="JADCKC010000003">
    <property type="protein sequence ID" value="MBE5038399.1"/>
    <property type="molecule type" value="Genomic_DNA"/>
</dbReference>
<comment type="caution">
    <text evidence="10">The sequence shown here is derived from an EMBL/GenBank/DDBJ whole genome shotgun (WGS) entry which is preliminary data.</text>
</comment>
<gene>
    <name evidence="10" type="ORF">INF35_11430</name>
</gene>
<dbReference type="Pfam" id="PF02836">
    <property type="entry name" value="Glyco_hydro_2_C"/>
    <property type="match status" value="1"/>
</dbReference>
<dbReference type="InterPro" id="IPR006104">
    <property type="entry name" value="Glyco_hydro_2_N"/>
</dbReference>
<dbReference type="Gene3D" id="2.60.120.260">
    <property type="entry name" value="Galactose-binding domain-like"/>
    <property type="match status" value="1"/>
</dbReference>
<dbReference type="InterPro" id="IPR023230">
    <property type="entry name" value="Glyco_hydro_2_CS"/>
</dbReference>
<evidence type="ECO:0000256" key="7">
    <source>
        <dbReference type="ARBA" id="ARBA00032230"/>
    </source>
</evidence>
<evidence type="ECO:0000256" key="2">
    <source>
        <dbReference type="ARBA" id="ARBA00007401"/>
    </source>
</evidence>
<evidence type="ECO:0000313" key="11">
    <source>
        <dbReference type="Proteomes" id="UP000768567"/>
    </source>
</evidence>
<evidence type="ECO:0000256" key="6">
    <source>
        <dbReference type="ARBA" id="ARBA00023295"/>
    </source>
</evidence>
<evidence type="ECO:0000256" key="8">
    <source>
        <dbReference type="RuleBase" id="RU361154"/>
    </source>
</evidence>
<dbReference type="EC" id="3.2.1.23" evidence="3 8"/>
<dbReference type="Gene3D" id="2.60.40.10">
    <property type="entry name" value="Immunoglobulins"/>
    <property type="match status" value="2"/>
</dbReference>
<sequence length="977" mass="109280">MQFSESMLADPRVFALGCLPAHSSHRFCFGSGESCELSLNGTWGFRWAPRPDADFTPWTTIRVPGHIQLQGGPSYPFGTPQYVNKQYPWDGHEHIHPGQIPQRWNPTGEYRRTFVLPEGWQRCRIRFEGADSALALWCNGSFAGYSESSFDTAEFDLTELVHGGENELVARVYRFSSGSWIEDQDFWRMSGLFRPVTLFTTPDAHLADIRVQTTLGADGSAAVQADCRLENAQNASALRLTLDGRTWQLPAGETVCVKAAIASPRLWSAEAPNLYPLCVELLDADGGVIERSDLDIGVREFGIHGGVMTLNGRRIVFKGVDRHEWSAEHGRAVTYEETEWDILNLKRHNVNAIRTSHYPNRTFLYDLCDRYGLYVIDEVNLETHGSWEKRNIIQPDEYTLPNGRPEWRDAVLARAEAMYQRDKNHACVLIWSCGNESFGGETLKAMHDYLHAVDPGRVVHYEGVAHDRRFNDTSDIESQMYPSAAAVREFLAEHRDKPMILCEYGHSMGNSCGALEEYTELAWQEPLYQGGFLWEYMDHALWKQLPDGRRVLVYGGDFGEAPHDGEFCVDGLVTGDRRNSAKMQAVRGVYQDFAMEVDKDGIRLHNRTLFTNLDRYDLTIALTCNGEVRRTVTLHQSLAPGERCPLPLPFALPEADGLWTVDAAVSLREDTSWAKAGFVIARGQGIFDRRAAADSVPADEALFADCDFNYGVTDGDFGFMINRNSGRLISLRRGGVELLAGPAELNFWRAPTCNDDGAAMPFHFAKWAQAGRYAQADKVERVRGGIRVHYLLATEAREGVEALWKFDNAGRCTVTLTWEGDTVEVPEFGLLLPLNVGLDRVSILGLGPEETMPDRERGALFGRWDYPVGKDEDIYMVPQENGARTGVVEASVSGDGMPALRLSTPGSMVFSAGHWTPNELENARHFWQLPPVTRTIVRCAAGVRGAGGDDSWGALPLAPYRYTLHRGDSFTLTLWVE</sequence>
<keyword evidence="11" id="KW-1185">Reference proteome</keyword>
<dbReference type="PANTHER" id="PTHR46323:SF2">
    <property type="entry name" value="BETA-GALACTOSIDASE"/>
    <property type="match status" value="1"/>
</dbReference>
<dbReference type="InterPro" id="IPR011013">
    <property type="entry name" value="Gal_mutarotase_sf_dom"/>
</dbReference>
<evidence type="ECO:0000256" key="4">
    <source>
        <dbReference type="ARBA" id="ARBA00013303"/>
    </source>
</evidence>
<protein>
    <recommendedName>
        <fullName evidence="4 8">Beta-galactosidase</fullName>
        <ecNumber evidence="3 8">3.2.1.23</ecNumber>
    </recommendedName>
    <alternativeName>
        <fullName evidence="7 8">Lactase</fullName>
    </alternativeName>
</protein>
<dbReference type="Pfam" id="PF02929">
    <property type="entry name" value="Bgal_small_N"/>
    <property type="match status" value="1"/>
</dbReference>
<dbReference type="SUPFAM" id="SSF49785">
    <property type="entry name" value="Galactose-binding domain-like"/>
    <property type="match status" value="1"/>
</dbReference>
<evidence type="ECO:0000256" key="3">
    <source>
        <dbReference type="ARBA" id="ARBA00012756"/>
    </source>
</evidence>
<reference evidence="10 11" key="1">
    <citation type="submission" date="2020-10" db="EMBL/GenBank/DDBJ databases">
        <title>ChiBAC.</title>
        <authorList>
            <person name="Zenner C."/>
            <person name="Hitch T.C.A."/>
            <person name="Clavel T."/>
        </authorList>
    </citation>
    <scope>NUCLEOTIDE SEQUENCE [LARGE SCALE GENOMIC DNA]</scope>
    <source>
        <strain evidence="10 11">DSM 109015</strain>
    </source>
</reference>
<dbReference type="InterPro" id="IPR023232">
    <property type="entry name" value="Glyco_hydro_2_AS"/>
</dbReference>
<dbReference type="SUPFAM" id="SSF74650">
    <property type="entry name" value="Galactose mutarotase-like"/>
    <property type="match status" value="1"/>
</dbReference>
<dbReference type="Proteomes" id="UP000768567">
    <property type="component" value="Unassembled WGS sequence"/>
</dbReference>